<dbReference type="Gene3D" id="1.10.510.10">
    <property type="entry name" value="Transferase(Phosphotransferase) domain 1"/>
    <property type="match status" value="1"/>
</dbReference>
<dbReference type="OrthoDB" id="9762169at2"/>
<keyword evidence="6 7" id="KW-0067">ATP-binding</keyword>
<reference evidence="10 11" key="1">
    <citation type="submission" date="2018-10" db="EMBL/GenBank/DDBJ databases">
        <title>Relationship between Morphology and Antimicrobial Activity in Streptomyces.</title>
        <authorList>
            <person name="Kang H.J."/>
            <person name="Kim S.B."/>
        </authorList>
    </citation>
    <scope>NUCLEOTIDE SEQUENCE [LARGE SCALE GENOMIC DNA]</scope>
    <source>
        <strain evidence="10 11">BH38</strain>
    </source>
</reference>
<dbReference type="PANTHER" id="PTHR43289:SF6">
    <property type="entry name" value="SERINE_THREONINE-PROTEIN KINASE NEKL-3"/>
    <property type="match status" value="1"/>
</dbReference>
<feature type="binding site" evidence="7">
    <location>
        <position position="42"/>
    </location>
    <ligand>
        <name>ATP</name>
        <dbReference type="ChEBI" id="CHEBI:30616"/>
    </ligand>
</feature>
<evidence type="ECO:0000256" key="1">
    <source>
        <dbReference type="ARBA" id="ARBA00012513"/>
    </source>
</evidence>
<evidence type="ECO:0000256" key="3">
    <source>
        <dbReference type="ARBA" id="ARBA00022679"/>
    </source>
</evidence>
<dbReference type="InterPro" id="IPR011009">
    <property type="entry name" value="Kinase-like_dom_sf"/>
</dbReference>
<evidence type="ECO:0000259" key="9">
    <source>
        <dbReference type="PROSITE" id="PS50011"/>
    </source>
</evidence>
<dbReference type="EC" id="2.7.11.1" evidence="1"/>
<gene>
    <name evidence="10" type="primary">prkC_1</name>
    <name evidence="10" type="ORF">DWB77_00130</name>
</gene>
<keyword evidence="5 10" id="KW-0418">Kinase</keyword>
<evidence type="ECO:0000256" key="6">
    <source>
        <dbReference type="ARBA" id="ARBA00022840"/>
    </source>
</evidence>
<protein>
    <recommendedName>
        <fullName evidence="1">non-specific serine/threonine protein kinase</fullName>
        <ecNumber evidence="1">2.7.11.1</ecNumber>
    </recommendedName>
</protein>
<dbReference type="GO" id="GO:0005524">
    <property type="term" value="F:ATP binding"/>
    <property type="evidence" value="ECO:0007669"/>
    <property type="project" value="UniProtKB-UniRule"/>
</dbReference>
<evidence type="ECO:0000256" key="4">
    <source>
        <dbReference type="ARBA" id="ARBA00022741"/>
    </source>
</evidence>
<proteinExistence type="predicted"/>
<dbReference type="GO" id="GO:0004674">
    <property type="term" value="F:protein serine/threonine kinase activity"/>
    <property type="evidence" value="ECO:0007669"/>
    <property type="project" value="UniProtKB-KW"/>
</dbReference>
<dbReference type="CDD" id="cd14014">
    <property type="entry name" value="STKc_PknB_like"/>
    <property type="match status" value="1"/>
</dbReference>
<dbReference type="AlphaFoldDB" id="A0A387H774"/>
<keyword evidence="4 7" id="KW-0547">Nucleotide-binding</keyword>
<organism evidence="10 11">
    <name type="scientific">Streptomyces hundungensis</name>
    <dbReference type="NCBI Taxonomy" id="1077946"/>
    <lineage>
        <taxon>Bacteria</taxon>
        <taxon>Bacillati</taxon>
        <taxon>Actinomycetota</taxon>
        <taxon>Actinomycetes</taxon>
        <taxon>Kitasatosporales</taxon>
        <taxon>Streptomycetaceae</taxon>
        <taxon>Streptomyces</taxon>
    </lineage>
</organism>
<dbReference type="InterPro" id="IPR000719">
    <property type="entry name" value="Prot_kinase_dom"/>
</dbReference>
<keyword evidence="2" id="KW-0723">Serine/threonine-protein kinase</keyword>
<dbReference type="SMART" id="SM00220">
    <property type="entry name" value="S_TKc"/>
    <property type="match status" value="1"/>
</dbReference>
<name>A0A387H774_9ACTN</name>
<evidence type="ECO:0000313" key="11">
    <source>
        <dbReference type="Proteomes" id="UP000271554"/>
    </source>
</evidence>
<dbReference type="PROSITE" id="PS50011">
    <property type="entry name" value="PROTEIN_KINASE_DOM"/>
    <property type="match status" value="1"/>
</dbReference>
<dbReference type="PANTHER" id="PTHR43289">
    <property type="entry name" value="MITOGEN-ACTIVATED PROTEIN KINASE KINASE KINASE 20-RELATED"/>
    <property type="match status" value="1"/>
</dbReference>
<dbReference type="RefSeq" id="WP_120719396.1">
    <property type="nucleotide sequence ID" value="NZ_CP032698.1"/>
</dbReference>
<keyword evidence="8" id="KW-1133">Transmembrane helix</keyword>
<evidence type="ECO:0000313" key="10">
    <source>
        <dbReference type="EMBL" id="AYG78023.1"/>
    </source>
</evidence>
<keyword evidence="11" id="KW-1185">Reference proteome</keyword>
<dbReference type="PROSITE" id="PS00108">
    <property type="entry name" value="PROTEIN_KINASE_ST"/>
    <property type="match status" value="1"/>
</dbReference>
<feature type="domain" description="Protein kinase" evidence="9">
    <location>
        <begin position="13"/>
        <end position="269"/>
    </location>
</feature>
<evidence type="ECO:0000256" key="7">
    <source>
        <dbReference type="PROSITE-ProRule" id="PRU10141"/>
    </source>
</evidence>
<keyword evidence="8" id="KW-0472">Membrane</keyword>
<dbReference type="KEGG" id="shun:DWB77_00130"/>
<feature type="transmembrane region" description="Helical" evidence="8">
    <location>
        <begin position="303"/>
        <end position="321"/>
    </location>
</feature>
<dbReference type="Proteomes" id="UP000271554">
    <property type="component" value="Chromosome"/>
</dbReference>
<keyword evidence="8" id="KW-0812">Transmembrane</keyword>
<sequence>MDAVVGQLVHGRYKLSRHLGSGGFGQVWSAEDMVLGVQVAVKEVRLGHVLPEQRGELLVRAAREARHAAKLRDHPNIVTVHDVVEVNGAPWIVMQLVEGHSLADEIKANGPLSEARASAIAQALLRALQFAHAAGIIHRDVKPANVMLTPHGDVLLTDFGIAVDHTDTRLTATNLVIGTPGYTAPERWQGAPASGPSDLYSLGVTLYEAVEGGLPFPRENPFAALEETPRIAQRADRLAPLLAALLQREPARRPTPAEALALLSAAPAVLKEPQQHKADARQAQTTLTIGQEKMIAQWVQRRILPSLGTGLLIAVGVGVSDKGPALFKFDDPFGSHILAGSIAYVVAAGIMLLKAVYEGRRFQSDIVVVSPDGFSVTRHDSGKKQSFTIGWRAVDRIGLGSSTHASEPHTDVRVWFKKGSEPSPAWLTKHDIKKQDDGSYRVYCADHVPFVPAERLHSALRTFAGPLYDDPHHTSDPA</sequence>
<feature type="transmembrane region" description="Helical" evidence="8">
    <location>
        <begin position="333"/>
        <end position="353"/>
    </location>
</feature>
<dbReference type="PROSITE" id="PS00107">
    <property type="entry name" value="PROTEIN_KINASE_ATP"/>
    <property type="match status" value="1"/>
</dbReference>
<dbReference type="Gene3D" id="3.30.200.20">
    <property type="entry name" value="Phosphorylase Kinase, domain 1"/>
    <property type="match status" value="1"/>
</dbReference>
<evidence type="ECO:0000256" key="8">
    <source>
        <dbReference type="SAM" id="Phobius"/>
    </source>
</evidence>
<accession>A0A387H774</accession>
<dbReference type="InterPro" id="IPR008271">
    <property type="entry name" value="Ser/Thr_kinase_AS"/>
</dbReference>
<dbReference type="InterPro" id="IPR017441">
    <property type="entry name" value="Protein_kinase_ATP_BS"/>
</dbReference>
<dbReference type="SUPFAM" id="SSF56112">
    <property type="entry name" value="Protein kinase-like (PK-like)"/>
    <property type="match status" value="1"/>
</dbReference>
<evidence type="ECO:0000256" key="5">
    <source>
        <dbReference type="ARBA" id="ARBA00022777"/>
    </source>
</evidence>
<dbReference type="EMBL" id="CP032698">
    <property type="protein sequence ID" value="AYG78023.1"/>
    <property type="molecule type" value="Genomic_DNA"/>
</dbReference>
<dbReference type="Pfam" id="PF00069">
    <property type="entry name" value="Pkinase"/>
    <property type="match status" value="1"/>
</dbReference>
<keyword evidence="3 10" id="KW-0808">Transferase</keyword>
<evidence type="ECO:0000256" key="2">
    <source>
        <dbReference type="ARBA" id="ARBA00022527"/>
    </source>
</evidence>